<dbReference type="SUPFAM" id="SSF55785">
    <property type="entry name" value="PYP-like sensor domain (PAS domain)"/>
    <property type="match status" value="1"/>
</dbReference>
<evidence type="ECO:0000259" key="9">
    <source>
        <dbReference type="PROSITE" id="PS50888"/>
    </source>
</evidence>
<keyword evidence="6" id="KW-0539">Nucleus</keyword>
<dbReference type="InterPro" id="IPR036638">
    <property type="entry name" value="HLH_DNA-bd_sf"/>
</dbReference>
<dbReference type="Pfam" id="PF23171">
    <property type="entry name" value="bHLH_HIF1A"/>
    <property type="match status" value="1"/>
</dbReference>
<dbReference type="GO" id="GO:0046983">
    <property type="term" value="F:protein dimerization activity"/>
    <property type="evidence" value="ECO:0007669"/>
    <property type="project" value="InterPro"/>
</dbReference>
<evidence type="ECO:0000256" key="5">
    <source>
        <dbReference type="ARBA" id="ARBA00023163"/>
    </source>
</evidence>
<feature type="region of interest" description="Disordered" evidence="7">
    <location>
        <begin position="1"/>
        <end position="28"/>
    </location>
</feature>
<dbReference type="PROSITE" id="PS50112">
    <property type="entry name" value="PAS"/>
    <property type="match status" value="1"/>
</dbReference>
<dbReference type="PRINTS" id="PR00785">
    <property type="entry name" value="NCTRNSLOCATR"/>
</dbReference>
<dbReference type="InterPro" id="IPR001067">
    <property type="entry name" value="Nuc_translocat"/>
</dbReference>
<dbReference type="SUPFAM" id="SSF47459">
    <property type="entry name" value="HLH, helix-loop-helix DNA-binding domain"/>
    <property type="match status" value="1"/>
</dbReference>
<dbReference type="GO" id="GO:0005737">
    <property type="term" value="C:cytoplasm"/>
    <property type="evidence" value="ECO:0007669"/>
    <property type="project" value="InterPro"/>
</dbReference>
<evidence type="ECO:0000256" key="3">
    <source>
        <dbReference type="ARBA" id="ARBA00023015"/>
    </source>
</evidence>
<dbReference type="Gene3D" id="4.10.280.10">
    <property type="entry name" value="Helix-loop-helix DNA-binding domain"/>
    <property type="match status" value="1"/>
</dbReference>
<dbReference type="PANTHER" id="PTHR23043">
    <property type="entry name" value="HYPOXIA-INDUCIBLE FACTOR 1 ALPHA"/>
    <property type="match status" value="1"/>
</dbReference>
<keyword evidence="11" id="KW-1185">Reference proteome</keyword>
<accession>A0A8C1QKW0</accession>
<dbReference type="InterPro" id="IPR011598">
    <property type="entry name" value="bHLH_dom"/>
</dbReference>
<dbReference type="CDD" id="cd00130">
    <property type="entry name" value="PAS"/>
    <property type="match status" value="1"/>
</dbReference>
<dbReference type="Proteomes" id="UP000694427">
    <property type="component" value="Unplaced"/>
</dbReference>
<comment type="subcellular location">
    <subcellularLocation>
        <location evidence="1">Nucleus</location>
    </subcellularLocation>
</comment>
<dbReference type="SMART" id="SM00091">
    <property type="entry name" value="PAS"/>
    <property type="match status" value="1"/>
</dbReference>
<keyword evidence="4" id="KW-0238">DNA-binding</keyword>
<dbReference type="PANTHER" id="PTHR23043:SF7">
    <property type="entry name" value="HYPOXIA-INDUCIBLE FACTOR 1-ALPHA"/>
    <property type="match status" value="1"/>
</dbReference>
<evidence type="ECO:0000256" key="7">
    <source>
        <dbReference type="SAM" id="MobiDB-lite"/>
    </source>
</evidence>
<reference evidence="10" key="2">
    <citation type="submission" date="2025-09" db="UniProtKB">
        <authorList>
            <consortium name="Ensembl"/>
        </authorList>
    </citation>
    <scope>IDENTIFICATION</scope>
</reference>
<dbReference type="Ensembl" id="ENSCCRT00010052554.1">
    <property type="protein sequence ID" value="ENSCCRP00010047936.1"/>
    <property type="gene ID" value="ENSCCRG00010020218.1"/>
</dbReference>
<keyword evidence="2" id="KW-0677">Repeat</keyword>
<dbReference type="GO" id="GO:0000981">
    <property type="term" value="F:DNA-binding transcription factor activity, RNA polymerase II-specific"/>
    <property type="evidence" value="ECO:0007669"/>
    <property type="project" value="TreeGrafter"/>
</dbReference>
<organism evidence="10 11">
    <name type="scientific">Cyprinus carpio</name>
    <name type="common">Common carp</name>
    <dbReference type="NCBI Taxonomy" id="7962"/>
    <lineage>
        <taxon>Eukaryota</taxon>
        <taxon>Metazoa</taxon>
        <taxon>Chordata</taxon>
        <taxon>Craniata</taxon>
        <taxon>Vertebrata</taxon>
        <taxon>Euteleostomi</taxon>
        <taxon>Actinopterygii</taxon>
        <taxon>Neopterygii</taxon>
        <taxon>Teleostei</taxon>
        <taxon>Ostariophysi</taxon>
        <taxon>Cypriniformes</taxon>
        <taxon>Cyprinidae</taxon>
        <taxon>Cyprininae</taxon>
        <taxon>Cyprinus</taxon>
    </lineage>
</organism>
<proteinExistence type="predicted"/>
<reference evidence="10" key="1">
    <citation type="submission" date="2025-08" db="UniProtKB">
        <authorList>
            <consortium name="Ensembl"/>
        </authorList>
    </citation>
    <scope>IDENTIFICATION</scope>
</reference>
<evidence type="ECO:0000256" key="2">
    <source>
        <dbReference type="ARBA" id="ARBA00022737"/>
    </source>
</evidence>
<sequence>VASSFACFQRPPSERRKEKSRDAARSRRGKESEVFYELANQLPLPHNVTSHLDKASIMRLTISYLRMRKLLNSGQMLFGFADESEKENEVESQLNSFYLKALEGFLMVLSEDGDMVYLSENVSKSMGLSQVFDLTGHSIFEFSHPCDHEELREMLVHRTGNSHMLHCNIFLQKNTQAINNECMNLIFCPCLGSKKTKEQNTERSFFLRMKCTLTSRGRTVNIKSATWKVLHCTGHVRVQECGEVSGDSGFKEPPLTYLVLICEPIPHPSNIEVPLDSKTFLSRHTLDMKFSYCDERLAERCRDAREPTTDAR</sequence>
<feature type="compositionally biased region" description="Basic and acidic residues" evidence="7">
    <location>
        <begin position="12"/>
        <end position="28"/>
    </location>
</feature>
<dbReference type="PROSITE" id="PS50888">
    <property type="entry name" value="BHLH"/>
    <property type="match status" value="1"/>
</dbReference>
<dbReference type="InterPro" id="IPR000014">
    <property type="entry name" value="PAS"/>
</dbReference>
<dbReference type="GO" id="GO:0005667">
    <property type="term" value="C:transcription regulator complex"/>
    <property type="evidence" value="ECO:0007669"/>
    <property type="project" value="InterPro"/>
</dbReference>
<evidence type="ECO:0000313" key="10">
    <source>
        <dbReference type="Ensembl" id="ENSCCRP00010047936.1"/>
    </source>
</evidence>
<dbReference type="GO" id="GO:0005634">
    <property type="term" value="C:nucleus"/>
    <property type="evidence" value="ECO:0007669"/>
    <property type="project" value="UniProtKB-SubCell"/>
</dbReference>
<dbReference type="InterPro" id="IPR035965">
    <property type="entry name" value="PAS-like_dom_sf"/>
</dbReference>
<keyword evidence="3" id="KW-0805">Transcription regulation</keyword>
<evidence type="ECO:0000256" key="6">
    <source>
        <dbReference type="ARBA" id="ARBA00023242"/>
    </source>
</evidence>
<evidence type="ECO:0000256" key="1">
    <source>
        <dbReference type="ARBA" id="ARBA00004123"/>
    </source>
</evidence>
<dbReference type="GO" id="GO:0048513">
    <property type="term" value="P:animal organ development"/>
    <property type="evidence" value="ECO:0007669"/>
    <property type="project" value="UniProtKB-ARBA"/>
</dbReference>
<protein>
    <submittedName>
        <fullName evidence="10">Hypoxia inducible factor 1 subunit alpha b</fullName>
    </submittedName>
</protein>
<dbReference type="AlphaFoldDB" id="A0A8C1QKW0"/>
<dbReference type="FunFam" id="4.10.280.10:FF:000076">
    <property type="entry name" value="hypoxia-inducible factor 3-alpha isoform X1"/>
    <property type="match status" value="1"/>
</dbReference>
<dbReference type="GO" id="GO:0000977">
    <property type="term" value="F:RNA polymerase II transcription regulatory region sequence-specific DNA binding"/>
    <property type="evidence" value="ECO:0007669"/>
    <property type="project" value="TreeGrafter"/>
</dbReference>
<dbReference type="SMART" id="SM00353">
    <property type="entry name" value="HLH"/>
    <property type="match status" value="1"/>
</dbReference>
<name>A0A8C1QKW0_CYPCA</name>
<feature type="domain" description="BHLH" evidence="9">
    <location>
        <begin position="15"/>
        <end position="68"/>
    </location>
</feature>
<evidence type="ECO:0000259" key="8">
    <source>
        <dbReference type="PROSITE" id="PS50112"/>
    </source>
</evidence>
<evidence type="ECO:0000313" key="11">
    <source>
        <dbReference type="Proteomes" id="UP000694427"/>
    </source>
</evidence>
<evidence type="ECO:0000256" key="4">
    <source>
        <dbReference type="ARBA" id="ARBA00023125"/>
    </source>
</evidence>
<dbReference type="Gene3D" id="3.30.450.20">
    <property type="entry name" value="PAS domain"/>
    <property type="match status" value="1"/>
</dbReference>
<dbReference type="GO" id="GO:0071456">
    <property type="term" value="P:cellular response to hypoxia"/>
    <property type="evidence" value="ECO:0007669"/>
    <property type="project" value="TreeGrafter"/>
</dbReference>
<keyword evidence="5" id="KW-0804">Transcription</keyword>
<feature type="domain" description="PAS" evidence="8">
    <location>
        <begin position="86"/>
        <end position="163"/>
    </location>
</feature>